<feature type="chain" id="PRO_5038990944" evidence="7">
    <location>
        <begin position="18"/>
        <end position="305"/>
    </location>
</feature>
<dbReference type="NCBIfam" id="TIGR01297">
    <property type="entry name" value="CDF"/>
    <property type="match status" value="1"/>
</dbReference>
<keyword evidence="7" id="KW-0732">Signal</keyword>
<comment type="subcellular location">
    <subcellularLocation>
        <location evidence="1">Membrane</location>
        <topology evidence="1">Multi-pass membrane protein</topology>
    </subcellularLocation>
</comment>
<dbReference type="PANTHER" id="PTHR13414">
    <property type="entry name" value="HUEL-CATION TRANSPORTER"/>
    <property type="match status" value="1"/>
</dbReference>
<evidence type="ECO:0000256" key="4">
    <source>
        <dbReference type="ARBA" id="ARBA00022989"/>
    </source>
</evidence>
<feature type="transmembrane region" description="Helical" evidence="6">
    <location>
        <begin position="70"/>
        <end position="94"/>
    </location>
</feature>
<feature type="transmembrane region" description="Helical" evidence="6">
    <location>
        <begin position="184"/>
        <end position="207"/>
    </location>
</feature>
<evidence type="ECO:0000259" key="8">
    <source>
        <dbReference type="Pfam" id="PF01545"/>
    </source>
</evidence>
<feature type="transmembrane region" description="Helical" evidence="6">
    <location>
        <begin position="156"/>
        <end position="177"/>
    </location>
</feature>
<dbReference type="Proteomes" id="UP000253790">
    <property type="component" value="Chromosome"/>
</dbReference>
<dbReference type="InterPro" id="IPR040177">
    <property type="entry name" value="SLC30A9"/>
</dbReference>
<keyword evidence="4 6" id="KW-1133">Transmembrane helix</keyword>
<dbReference type="InterPro" id="IPR027469">
    <property type="entry name" value="Cation_efflux_TMD_sf"/>
</dbReference>
<evidence type="ECO:0000256" key="3">
    <source>
        <dbReference type="ARBA" id="ARBA00022692"/>
    </source>
</evidence>
<organism evidence="9 10">
    <name type="scientific">Ornithinimicrobium avium</name>
    <dbReference type="NCBI Taxonomy" id="2283195"/>
    <lineage>
        <taxon>Bacteria</taxon>
        <taxon>Bacillati</taxon>
        <taxon>Actinomycetota</taxon>
        <taxon>Actinomycetes</taxon>
        <taxon>Micrococcales</taxon>
        <taxon>Ornithinimicrobiaceae</taxon>
        <taxon>Ornithinimicrobium</taxon>
    </lineage>
</organism>
<evidence type="ECO:0000313" key="10">
    <source>
        <dbReference type="Proteomes" id="UP000253790"/>
    </source>
</evidence>
<dbReference type="InterPro" id="IPR002524">
    <property type="entry name" value="Cation_efflux"/>
</dbReference>
<keyword evidence="5 6" id="KW-0472">Membrane</keyword>
<protein>
    <submittedName>
        <fullName evidence="9">Cation diffusion facilitator family transporter</fullName>
    </submittedName>
</protein>
<evidence type="ECO:0000256" key="2">
    <source>
        <dbReference type="ARBA" id="ARBA00022448"/>
    </source>
</evidence>
<keyword evidence="3 6" id="KW-0812">Transmembrane</keyword>
<name>A0A345NSW7_9MICO</name>
<keyword evidence="2" id="KW-0813">Transport</keyword>
<dbReference type="AlphaFoldDB" id="A0A345NSW7"/>
<dbReference type="GO" id="GO:0008324">
    <property type="term" value="F:monoatomic cation transmembrane transporter activity"/>
    <property type="evidence" value="ECO:0007669"/>
    <property type="project" value="InterPro"/>
</dbReference>
<dbReference type="OrthoDB" id="9806522at2"/>
<dbReference type="Gene3D" id="1.20.1510.10">
    <property type="entry name" value="Cation efflux protein transmembrane domain"/>
    <property type="match status" value="1"/>
</dbReference>
<keyword evidence="10" id="KW-1185">Reference proteome</keyword>
<dbReference type="InterPro" id="IPR058533">
    <property type="entry name" value="Cation_efflux_TM"/>
</dbReference>
<evidence type="ECO:0000313" key="9">
    <source>
        <dbReference type="EMBL" id="AXH98125.1"/>
    </source>
</evidence>
<dbReference type="KEGG" id="orn:DV701_13810"/>
<evidence type="ECO:0000256" key="5">
    <source>
        <dbReference type="ARBA" id="ARBA00023136"/>
    </source>
</evidence>
<dbReference type="GO" id="GO:0016020">
    <property type="term" value="C:membrane"/>
    <property type="evidence" value="ECO:0007669"/>
    <property type="project" value="UniProtKB-SubCell"/>
</dbReference>
<feature type="domain" description="Cation efflux protein transmembrane" evidence="8">
    <location>
        <begin position="4"/>
        <end position="213"/>
    </location>
</feature>
<dbReference type="EMBL" id="CP031229">
    <property type="protein sequence ID" value="AXH98125.1"/>
    <property type="molecule type" value="Genomic_DNA"/>
</dbReference>
<dbReference type="Pfam" id="PF01545">
    <property type="entry name" value="Cation_efflux"/>
    <property type="match status" value="1"/>
</dbReference>
<reference evidence="9 10" key="1">
    <citation type="submission" date="2018-07" db="EMBL/GenBank/DDBJ databases">
        <title>Complete genome sequencing of Ornithinimicrobium sp. AMA3305.</title>
        <authorList>
            <person name="Bae J.-W."/>
        </authorList>
    </citation>
    <scope>NUCLEOTIDE SEQUENCE [LARGE SCALE GENOMIC DNA]</scope>
    <source>
        <strain evidence="9 10">AMA3305</strain>
    </source>
</reference>
<evidence type="ECO:0000256" key="6">
    <source>
        <dbReference type="SAM" id="Phobius"/>
    </source>
</evidence>
<dbReference type="GO" id="GO:0006829">
    <property type="term" value="P:zinc ion transport"/>
    <property type="evidence" value="ECO:0007669"/>
    <property type="project" value="InterPro"/>
</dbReference>
<evidence type="ECO:0000256" key="1">
    <source>
        <dbReference type="ARBA" id="ARBA00004141"/>
    </source>
</evidence>
<gene>
    <name evidence="9" type="ORF">DV701_13810</name>
</gene>
<feature type="transmembrane region" description="Helical" evidence="6">
    <location>
        <begin position="106"/>
        <end position="128"/>
    </location>
</feature>
<evidence type="ECO:0000256" key="7">
    <source>
        <dbReference type="SAM" id="SignalP"/>
    </source>
</evidence>
<sequence>MLTVLIALGANALIAVAKTAAALLTGSASMVAESAHSWADTGNEALLLVAERKAGKEPDLAHPLGYGRAAYVWSMIAAFGLFTAGSILSVMHGISALQDEGPGEDYLVAYSVLAVAFVLEGVSFVQALRQTRAGAAKLAMRPLRFVLDTSQTTLRAVFFEDAAALLGILLAAGGLALHEVTGEAVWDAVGSILVGVLLGLVAVLLIVRNGQFLVGQVVAPFTRRRVLSALLDDPEIEQVTFAHMEYVGPSRIFVIAAVDLVADDRESVLRGRLQAVEDRLHEDPLITRAVLSLSAPGEGPLGTDD</sequence>
<accession>A0A345NSW7</accession>
<dbReference type="PANTHER" id="PTHR13414:SF9">
    <property type="entry name" value="PROTON-COUPLED ZINC ANTIPORTER SLC30A9, MITOCHONDRIAL"/>
    <property type="match status" value="1"/>
</dbReference>
<feature type="signal peptide" evidence="7">
    <location>
        <begin position="1"/>
        <end position="17"/>
    </location>
</feature>
<proteinExistence type="predicted"/>
<dbReference type="SUPFAM" id="SSF161111">
    <property type="entry name" value="Cation efflux protein transmembrane domain-like"/>
    <property type="match status" value="1"/>
</dbReference>